<evidence type="ECO:0000313" key="2">
    <source>
        <dbReference type="Proteomes" id="UP000578352"/>
    </source>
</evidence>
<proteinExistence type="predicted"/>
<gene>
    <name evidence="1" type="ORF">HNR13_004124</name>
</gene>
<accession>A0A853CZ21</accession>
<dbReference type="Proteomes" id="UP000578352">
    <property type="component" value="Unassembled WGS sequence"/>
</dbReference>
<name>A0A853CZ21_9MICO</name>
<protein>
    <submittedName>
        <fullName evidence="1">Uncharacterized protein</fullName>
    </submittedName>
</protein>
<evidence type="ECO:0000313" key="1">
    <source>
        <dbReference type="EMBL" id="NYJ25837.1"/>
    </source>
</evidence>
<dbReference type="EMBL" id="JACCFL010000001">
    <property type="protein sequence ID" value="NYJ25837.1"/>
    <property type="molecule type" value="Genomic_DNA"/>
</dbReference>
<dbReference type="RefSeq" id="WP_179608787.1">
    <property type="nucleotide sequence ID" value="NZ_BAABEH010000001.1"/>
</dbReference>
<comment type="caution">
    <text evidence="1">The sequence shown here is derived from an EMBL/GenBank/DDBJ whole genome shotgun (WGS) entry which is preliminary data.</text>
</comment>
<dbReference type="AlphaFoldDB" id="A0A853CZ21"/>
<organism evidence="1 2">
    <name type="scientific">Leifsonia shinshuensis</name>
    <dbReference type="NCBI Taxonomy" id="150026"/>
    <lineage>
        <taxon>Bacteria</taxon>
        <taxon>Bacillati</taxon>
        <taxon>Actinomycetota</taxon>
        <taxon>Actinomycetes</taxon>
        <taxon>Micrococcales</taxon>
        <taxon>Microbacteriaceae</taxon>
        <taxon>Leifsonia</taxon>
    </lineage>
</organism>
<sequence length="219" mass="23397">MKHPAGSHVFATFAEQAGLDTASLAILKNLSLARMLEATGSPDANGVAQQLLAQQLLSQIAEANTGAADAGWVETITPAVSPVKADRFFAAFSEPTTYFDPGHDVIDAAFLEWRGELSRFTANSLTDDPASRSQLVRQDRAASFDTTAAQTVALQLGSEHQARAEGPATFTGIDDGFAYLLLDEFELRGTSCTAVGIRMRGIGSGFRTRGCRRELVMAR</sequence>
<reference evidence="1 2" key="1">
    <citation type="submission" date="2020-07" db="EMBL/GenBank/DDBJ databases">
        <title>Sequencing the genomes of 1000 actinobacteria strains.</title>
        <authorList>
            <person name="Klenk H.-P."/>
        </authorList>
    </citation>
    <scope>NUCLEOTIDE SEQUENCE [LARGE SCALE GENOMIC DNA]</scope>
    <source>
        <strain evidence="1 2">DSM 15165</strain>
    </source>
</reference>